<feature type="compositionally biased region" description="Polar residues" evidence="1">
    <location>
        <begin position="78"/>
        <end position="98"/>
    </location>
</feature>
<name>A0A9Q1FQX9_SYNKA</name>
<evidence type="ECO:0000256" key="1">
    <source>
        <dbReference type="SAM" id="MobiDB-lite"/>
    </source>
</evidence>
<reference evidence="2" key="1">
    <citation type="journal article" date="2023" name="Science">
        <title>Genome structures resolve the early diversification of teleost fishes.</title>
        <authorList>
            <person name="Parey E."/>
            <person name="Louis A."/>
            <person name="Montfort J."/>
            <person name="Bouchez O."/>
            <person name="Roques C."/>
            <person name="Iampietro C."/>
            <person name="Lluch J."/>
            <person name="Castinel A."/>
            <person name="Donnadieu C."/>
            <person name="Desvignes T."/>
            <person name="Floi Bucao C."/>
            <person name="Jouanno E."/>
            <person name="Wen M."/>
            <person name="Mejri S."/>
            <person name="Dirks R."/>
            <person name="Jansen H."/>
            <person name="Henkel C."/>
            <person name="Chen W.J."/>
            <person name="Zahm M."/>
            <person name="Cabau C."/>
            <person name="Klopp C."/>
            <person name="Thompson A.W."/>
            <person name="Robinson-Rechavi M."/>
            <person name="Braasch I."/>
            <person name="Lecointre G."/>
            <person name="Bobe J."/>
            <person name="Postlethwait J.H."/>
            <person name="Berthelot C."/>
            <person name="Roest Crollius H."/>
            <person name="Guiguen Y."/>
        </authorList>
    </citation>
    <scope>NUCLEOTIDE SEQUENCE</scope>
    <source>
        <strain evidence="2">WJC10195</strain>
    </source>
</reference>
<sequence>MLAWKEIFNISVPLFAFSRVYHNTASEAGLRLGKLSAPWTAGSEETSRSEETAGPRTGIPAAQLAALFGRGFPRRNQHSSSSSRPQHNGVGQTHSLCFSPQNAQENSITCSYETKVTLQRFSSQVPKPID</sequence>
<accession>A0A9Q1FQX9</accession>
<comment type="caution">
    <text evidence="2">The sequence shown here is derived from an EMBL/GenBank/DDBJ whole genome shotgun (WGS) entry which is preliminary data.</text>
</comment>
<protein>
    <submittedName>
        <fullName evidence="2">Uncharacterized protein</fullName>
    </submittedName>
</protein>
<keyword evidence="3" id="KW-1185">Reference proteome</keyword>
<gene>
    <name evidence="2" type="ORF">SKAU_G00132840</name>
</gene>
<feature type="region of interest" description="Disordered" evidence="1">
    <location>
        <begin position="72"/>
        <end position="98"/>
    </location>
</feature>
<dbReference type="EMBL" id="JAINUF010000004">
    <property type="protein sequence ID" value="KAJ8364453.1"/>
    <property type="molecule type" value="Genomic_DNA"/>
</dbReference>
<evidence type="ECO:0000313" key="3">
    <source>
        <dbReference type="Proteomes" id="UP001152622"/>
    </source>
</evidence>
<proteinExistence type="predicted"/>
<dbReference type="AlphaFoldDB" id="A0A9Q1FQX9"/>
<feature type="region of interest" description="Disordered" evidence="1">
    <location>
        <begin position="39"/>
        <end position="60"/>
    </location>
</feature>
<organism evidence="2 3">
    <name type="scientific">Synaphobranchus kaupii</name>
    <name type="common">Kaup's arrowtooth eel</name>
    <dbReference type="NCBI Taxonomy" id="118154"/>
    <lineage>
        <taxon>Eukaryota</taxon>
        <taxon>Metazoa</taxon>
        <taxon>Chordata</taxon>
        <taxon>Craniata</taxon>
        <taxon>Vertebrata</taxon>
        <taxon>Euteleostomi</taxon>
        <taxon>Actinopterygii</taxon>
        <taxon>Neopterygii</taxon>
        <taxon>Teleostei</taxon>
        <taxon>Anguilliformes</taxon>
        <taxon>Synaphobranchidae</taxon>
        <taxon>Synaphobranchus</taxon>
    </lineage>
</organism>
<dbReference type="Proteomes" id="UP001152622">
    <property type="component" value="Chromosome 4"/>
</dbReference>
<evidence type="ECO:0000313" key="2">
    <source>
        <dbReference type="EMBL" id="KAJ8364453.1"/>
    </source>
</evidence>